<keyword evidence="2" id="KW-1185">Reference proteome</keyword>
<proteinExistence type="predicted"/>
<gene>
    <name evidence="1" type="ORF">GCM10023350_42320</name>
</gene>
<dbReference type="EMBL" id="BAABKN010000027">
    <property type="protein sequence ID" value="GAA4752578.1"/>
    <property type="molecule type" value="Genomic_DNA"/>
</dbReference>
<evidence type="ECO:0000313" key="2">
    <source>
        <dbReference type="Proteomes" id="UP001499882"/>
    </source>
</evidence>
<organism evidence="1 2">
    <name type="scientific">Nocardioides endophyticus</name>
    <dbReference type="NCBI Taxonomy" id="1353775"/>
    <lineage>
        <taxon>Bacteria</taxon>
        <taxon>Bacillati</taxon>
        <taxon>Actinomycetota</taxon>
        <taxon>Actinomycetes</taxon>
        <taxon>Propionibacteriales</taxon>
        <taxon>Nocardioidaceae</taxon>
        <taxon>Nocardioides</taxon>
    </lineage>
</organism>
<evidence type="ECO:0000313" key="1">
    <source>
        <dbReference type="EMBL" id="GAA4752578.1"/>
    </source>
</evidence>
<accession>A0ABP8ZC00</accession>
<name>A0ABP8ZC00_9ACTN</name>
<sequence>MTPYLETIDSVDALDDLASLLYTSDTYALLLLAGAVQDLAVDADELTLRSLENDGKPSRTSLEDLATFIPFQVVLITLSDMI</sequence>
<comment type="caution">
    <text evidence="1">The sequence shown here is derived from an EMBL/GenBank/DDBJ whole genome shotgun (WGS) entry which is preliminary data.</text>
</comment>
<dbReference type="Proteomes" id="UP001499882">
    <property type="component" value="Unassembled WGS sequence"/>
</dbReference>
<dbReference type="RefSeq" id="WP_345529015.1">
    <property type="nucleotide sequence ID" value="NZ_BAABKN010000027.1"/>
</dbReference>
<reference evidence="2" key="1">
    <citation type="journal article" date="2019" name="Int. J. Syst. Evol. Microbiol.">
        <title>The Global Catalogue of Microorganisms (GCM) 10K type strain sequencing project: providing services to taxonomists for standard genome sequencing and annotation.</title>
        <authorList>
            <consortium name="The Broad Institute Genomics Platform"/>
            <consortium name="The Broad Institute Genome Sequencing Center for Infectious Disease"/>
            <person name="Wu L."/>
            <person name="Ma J."/>
        </authorList>
    </citation>
    <scope>NUCLEOTIDE SEQUENCE [LARGE SCALE GENOMIC DNA]</scope>
    <source>
        <strain evidence="2">JCM 18532</strain>
    </source>
</reference>
<protein>
    <submittedName>
        <fullName evidence="1">Uncharacterized protein</fullName>
    </submittedName>
</protein>